<evidence type="ECO:0000256" key="1">
    <source>
        <dbReference type="SAM" id="SignalP"/>
    </source>
</evidence>
<dbReference type="RefSeq" id="WP_220379639.1">
    <property type="nucleotide sequence ID" value="NZ_CP080544.1"/>
</dbReference>
<keyword evidence="1" id="KW-0732">Signal</keyword>
<organism evidence="2 3">
    <name type="scientific">Lysobacter soyae</name>
    <dbReference type="NCBI Taxonomy" id="2764185"/>
    <lineage>
        <taxon>Bacteria</taxon>
        <taxon>Pseudomonadati</taxon>
        <taxon>Pseudomonadota</taxon>
        <taxon>Gammaproteobacteria</taxon>
        <taxon>Lysobacterales</taxon>
        <taxon>Lysobacteraceae</taxon>
        <taxon>Lysobacter</taxon>
    </lineage>
</organism>
<protein>
    <recommendedName>
        <fullName evidence="4">Secreted protein</fullName>
    </recommendedName>
</protein>
<evidence type="ECO:0000313" key="3">
    <source>
        <dbReference type="Proteomes" id="UP000824755"/>
    </source>
</evidence>
<evidence type="ECO:0008006" key="4">
    <source>
        <dbReference type="Google" id="ProtNLM"/>
    </source>
</evidence>
<gene>
    <name evidence="2" type="ORF">H8L67_09635</name>
</gene>
<dbReference type="EMBL" id="CP080544">
    <property type="protein sequence ID" value="QYR52819.1"/>
    <property type="molecule type" value="Genomic_DNA"/>
</dbReference>
<keyword evidence="3" id="KW-1185">Reference proteome</keyword>
<accession>A0ABX8WPS0</accession>
<feature type="chain" id="PRO_5047231791" description="Secreted protein" evidence="1">
    <location>
        <begin position="19"/>
        <end position="121"/>
    </location>
</feature>
<sequence>MNAIAQLFALAQFLLTLAGCSPGATEFSNKILSTQGATLYSTAADNEGEAKFVCRESSSGQCHYTLYASACTDAEACKEKPLQTFVLQRGESKALRGIAKFHPCVALDAKPVGPDCRELMP</sequence>
<evidence type="ECO:0000313" key="2">
    <source>
        <dbReference type="EMBL" id="QYR52819.1"/>
    </source>
</evidence>
<proteinExistence type="predicted"/>
<reference evidence="2 3" key="1">
    <citation type="submission" date="2021-08" db="EMBL/GenBank/DDBJ databases">
        <title>Lysobacter sp. strain CJ11 Genome sequencing and assembly.</title>
        <authorList>
            <person name="Kim I."/>
        </authorList>
    </citation>
    <scope>NUCLEOTIDE SEQUENCE [LARGE SCALE GENOMIC DNA]</scope>
    <source>
        <strain evidence="2 3">CJ11</strain>
    </source>
</reference>
<feature type="signal peptide" evidence="1">
    <location>
        <begin position="1"/>
        <end position="18"/>
    </location>
</feature>
<dbReference type="Proteomes" id="UP000824755">
    <property type="component" value="Chromosome"/>
</dbReference>
<name>A0ABX8WPS0_9GAMM</name>